<comment type="caution">
    <text evidence="1">The sequence shown here is derived from an EMBL/GenBank/DDBJ whole genome shotgun (WGS) entry which is preliminary data.</text>
</comment>
<dbReference type="EMBL" id="MKKK01000067">
    <property type="protein sequence ID" value="OEY92208.1"/>
    <property type="molecule type" value="Genomic_DNA"/>
</dbReference>
<dbReference type="OrthoDB" id="6119038at2"/>
<dbReference type="STRING" id="1262585.BJI46_05505"/>
<dbReference type="AlphaFoldDB" id="A0A1E7QYP0"/>
<dbReference type="Proteomes" id="UP000185895">
    <property type="component" value="Unassembled WGS sequence"/>
</dbReference>
<gene>
    <name evidence="1" type="ORF">BJI46_05505</name>
</gene>
<name>A0A1E7QYP0_9GAMM</name>
<evidence type="ECO:0000313" key="2">
    <source>
        <dbReference type="Proteomes" id="UP000185895"/>
    </source>
</evidence>
<keyword evidence="2" id="KW-1185">Reference proteome</keyword>
<sequence length="275" mass="30964">MFDSFDFPDAPTYKAQWKPVYFEPIVNSGERITILIVVKTGDNYAYYETLHESVIDNLYGSKSLPFKNLIKYIKSQIDKNNGELNNCIEGVHDGSWSNASSLDAAGIARQGLKRTASLGTLAMKELFNEEEKEQDVAELNWGNKIKQEFLKTHPAYEKSFNHSVAVSKNVKIKCGFHSARYAAKFNVCTVKTISRVKTSLMDLQILEDHGQSNKLDLILFVPNADGLLVTKKMRDKMNEHILLLKEQCKDSTIEIVSCASEKQGSDRLSTMLNVA</sequence>
<protein>
    <submittedName>
        <fullName evidence="1">Uncharacterized protein</fullName>
    </submittedName>
</protein>
<proteinExistence type="predicted"/>
<evidence type="ECO:0000313" key="1">
    <source>
        <dbReference type="EMBL" id="OEY92208.1"/>
    </source>
</evidence>
<dbReference type="RefSeq" id="WP_070070804.1">
    <property type="nucleotide sequence ID" value="NZ_MKKK01000067.1"/>
</dbReference>
<organism evidence="1 2">
    <name type="scientific">Acinetobacter qingfengensis</name>
    <dbReference type="NCBI Taxonomy" id="1262585"/>
    <lineage>
        <taxon>Bacteria</taxon>
        <taxon>Pseudomonadati</taxon>
        <taxon>Pseudomonadota</taxon>
        <taxon>Gammaproteobacteria</taxon>
        <taxon>Moraxellales</taxon>
        <taxon>Moraxellaceae</taxon>
        <taxon>Acinetobacter</taxon>
    </lineage>
</organism>
<accession>A0A1E7QYP0</accession>
<reference evidence="1 2" key="1">
    <citation type="submission" date="2016-09" db="EMBL/GenBank/DDBJ databases">
        <authorList>
            <person name="Capua I."/>
            <person name="De Benedictis P."/>
            <person name="Joannis T."/>
            <person name="Lombin L.H."/>
            <person name="Cattoli G."/>
        </authorList>
    </citation>
    <scope>NUCLEOTIDE SEQUENCE [LARGE SCALE GENOMIC DNA]</scope>
    <source>
        <strain evidence="1 2">ANC 4671</strain>
    </source>
</reference>